<dbReference type="PRINTS" id="PR00344">
    <property type="entry name" value="BCTRLSENSOR"/>
</dbReference>
<feature type="signal peptide" evidence="22">
    <location>
        <begin position="1"/>
        <end position="20"/>
    </location>
</feature>
<dbReference type="PROSITE" id="PS50109">
    <property type="entry name" value="HIS_KIN"/>
    <property type="match status" value="1"/>
</dbReference>
<dbReference type="InterPro" id="IPR036641">
    <property type="entry name" value="HPT_dom_sf"/>
</dbReference>
<dbReference type="Pfam" id="PF08448">
    <property type="entry name" value="PAS_4"/>
    <property type="match status" value="1"/>
</dbReference>
<evidence type="ECO:0000256" key="13">
    <source>
        <dbReference type="ARBA" id="ARBA00023136"/>
    </source>
</evidence>
<dbReference type="CDD" id="cd00082">
    <property type="entry name" value="HisKA"/>
    <property type="match status" value="1"/>
</dbReference>
<dbReference type="CDD" id="cd00088">
    <property type="entry name" value="HPT"/>
    <property type="match status" value="1"/>
</dbReference>
<keyword evidence="11 21" id="KW-1133">Transmembrane helix</keyword>
<dbReference type="CDD" id="cd16922">
    <property type="entry name" value="HATPase_EvgS-ArcB-TorS-like"/>
    <property type="match status" value="1"/>
</dbReference>
<dbReference type="GO" id="GO:0005886">
    <property type="term" value="C:plasma membrane"/>
    <property type="evidence" value="ECO:0007669"/>
    <property type="project" value="UniProtKB-SubCell"/>
</dbReference>
<dbReference type="KEGG" id="tcl:Tchl_2473"/>
<name>A0A1L6FEM4_9RHOO</name>
<comment type="subunit">
    <text evidence="15">At low DSF concentrations, interacts with RpfF.</text>
</comment>
<accession>A0A1L6FEM4</accession>
<dbReference type="FunFam" id="3.30.565.10:FF:000010">
    <property type="entry name" value="Sensor histidine kinase RcsC"/>
    <property type="match status" value="1"/>
</dbReference>
<feature type="domain" description="HPt" evidence="27">
    <location>
        <begin position="1257"/>
        <end position="1354"/>
    </location>
</feature>
<dbReference type="SUPFAM" id="SSF52172">
    <property type="entry name" value="CheY-like"/>
    <property type="match status" value="2"/>
</dbReference>
<dbReference type="SMART" id="SM00062">
    <property type="entry name" value="PBPb"/>
    <property type="match status" value="1"/>
</dbReference>
<dbReference type="InterPro" id="IPR035965">
    <property type="entry name" value="PAS-like_dom_sf"/>
</dbReference>
<feature type="chain" id="PRO_5009866741" description="Sensory/regulatory protein RpfC" evidence="22">
    <location>
        <begin position="21"/>
        <end position="1453"/>
    </location>
</feature>
<dbReference type="FunFam" id="1.10.287.130:FF:000002">
    <property type="entry name" value="Two-component osmosensing histidine kinase"/>
    <property type="match status" value="1"/>
</dbReference>
<dbReference type="InterPro" id="IPR000014">
    <property type="entry name" value="PAS"/>
</dbReference>
<dbReference type="SUPFAM" id="SSF47226">
    <property type="entry name" value="Histidine-containing phosphotransfer domain, HPT domain"/>
    <property type="match status" value="1"/>
</dbReference>
<evidence type="ECO:0000256" key="15">
    <source>
        <dbReference type="ARBA" id="ARBA00064003"/>
    </source>
</evidence>
<dbReference type="InterPro" id="IPR001610">
    <property type="entry name" value="PAC"/>
</dbReference>
<dbReference type="InterPro" id="IPR003661">
    <property type="entry name" value="HisK_dim/P_dom"/>
</dbReference>
<dbReference type="Pfam" id="PF02518">
    <property type="entry name" value="HATPase_c"/>
    <property type="match status" value="1"/>
</dbReference>
<feature type="modified residue" description="4-aspartylphosphate" evidence="19">
    <location>
        <position position="1001"/>
    </location>
</feature>
<evidence type="ECO:0000256" key="19">
    <source>
        <dbReference type="PROSITE-ProRule" id="PRU00169"/>
    </source>
</evidence>
<keyword evidence="13 21" id="KW-0472">Membrane</keyword>
<evidence type="ECO:0000313" key="28">
    <source>
        <dbReference type="EMBL" id="APR05303.1"/>
    </source>
</evidence>
<dbReference type="Gene3D" id="3.40.190.10">
    <property type="entry name" value="Periplasmic binding protein-like II"/>
    <property type="match status" value="2"/>
</dbReference>
<evidence type="ECO:0000256" key="1">
    <source>
        <dbReference type="ARBA" id="ARBA00000085"/>
    </source>
</evidence>
<evidence type="ECO:0000256" key="6">
    <source>
        <dbReference type="ARBA" id="ARBA00022679"/>
    </source>
</evidence>
<evidence type="ECO:0000256" key="16">
    <source>
        <dbReference type="ARBA" id="ARBA00068150"/>
    </source>
</evidence>
<dbReference type="GO" id="GO:0000155">
    <property type="term" value="F:phosphorelay sensor kinase activity"/>
    <property type="evidence" value="ECO:0007669"/>
    <property type="project" value="InterPro"/>
</dbReference>
<feature type="domain" description="Response regulatory" evidence="24">
    <location>
        <begin position="947"/>
        <end position="1068"/>
    </location>
</feature>
<feature type="domain" description="PAC" evidence="26">
    <location>
        <begin position="639"/>
        <end position="690"/>
    </location>
</feature>
<dbReference type="SUPFAM" id="SSF53850">
    <property type="entry name" value="Periplasmic binding protein-like II"/>
    <property type="match status" value="1"/>
</dbReference>
<dbReference type="InterPro" id="IPR003594">
    <property type="entry name" value="HATPase_dom"/>
</dbReference>
<evidence type="ECO:0000256" key="5">
    <source>
        <dbReference type="ARBA" id="ARBA00022553"/>
    </source>
</evidence>
<dbReference type="InterPro" id="IPR000700">
    <property type="entry name" value="PAS-assoc_C"/>
</dbReference>
<protein>
    <recommendedName>
        <fullName evidence="16">Sensory/regulatory protein RpfC</fullName>
        <ecNumber evidence="3">2.7.13.3</ecNumber>
    </recommendedName>
    <alternativeName>
        <fullName evidence="17">Virulence sensor protein BvgS</fullName>
    </alternativeName>
</protein>
<dbReference type="SUPFAM" id="SSF55785">
    <property type="entry name" value="PYP-like sensor domain (PAS domain)"/>
    <property type="match status" value="3"/>
</dbReference>
<evidence type="ECO:0000256" key="11">
    <source>
        <dbReference type="ARBA" id="ARBA00022989"/>
    </source>
</evidence>
<evidence type="ECO:0000256" key="22">
    <source>
        <dbReference type="SAM" id="SignalP"/>
    </source>
</evidence>
<comment type="catalytic activity">
    <reaction evidence="1">
        <text>ATP + protein L-histidine = ADP + protein N-phospho-L-histidine.</text>
        <dbReference type="EC" id="2.7.13.3"/>
    </reaction>
</comment>
<evidence type="ECO:0000256" key="20">
    <source>
        <dbReference type="SAM" id="Coils"/>
    </source>
</evidence>
<dbReference type="Pfam" id="PF00072">
    <property type="entry name" value="Response_reg"/>
    <property type="match status" value="2"/>
</dbReference>
<dbReference type="Pfam" id="PF13426">
    <property type="entry name" value="PAS_9"/>
    <property type="match status" value="1"/>
</dbReference>
<evidence type="ECO:0000259" key="25">
    <source>
        <dbReference type="PROSITE" id="PS50112"/>
    </source>
</evidence>
<dbReference type="Gene3D" id="3.30.565.10">
    <property type="entry name" value="Histidine kinase-like ATPase, C-terminal domain"/>
    <property type="match status" value="1"/>
</dbReference>
<dbReference type="InterPro" id="IPR036890">
    <property type="entry name" value="HATPase_C_sf"/>
</dbReference>
<keyword evidence="8" id="KW-0547">Nucleotide-binding</keyword>
<evidence type="ECO:0000256" key="4">
    <source>
        <dbReference type="ARBA" id="ARBA00022475"/>
    </source>
</evidence>
<keyword evidence="22" id="KW-0732">Signal</keyword>
<dbReference type="PANTHER" id="PTHR45339:SF1">
    <property type="entry name" value="HYBRID SIGNAL TRANSDUCTION HISTIDINE KINASE J"/>
    <property type="match status" value="1"/>
</dbReference>
<keyword evidence="5 19" id="KW-0597">Phosphoprotein</keyword>
<keyword evidence="7 21" id="KW-0812">Transmembrane</keyword>
<dbReference type="Pfam" id="PF00512">
    <property type="entry name" value="HisKA"/>
    <property type="match status" value="1"/>
</dbReference>
<dbReference type="SMART" id="SM00387">
    <property type="entry name" value="HATPase_c"/>
    <property type="match status" value="1"/>
</dbReference>
<feature type="modified residue" description="4-aspartylphosphate" evidence="19">
    <location>
        <position position="1146"/>
    </location>
</feature>
<dbReference type="InterPro" id="IPR004358">
    <property type="entry name" value="Sig_transdc_His_kin-like_C"/>
</dbReference>
<proteinExistence type="predicted"/>
<dbReference type="SMART" id="SM00086">
    <property type="entry name" value="PAC"/>
    <property type="match status" value="3"/>
</dbReference>
<dbReference type="PROSITE" id="PS50894">
    <property type="entry name" value="HPT"/>
    <property type="match status" value="1"/>
</dbReference>
<dbReference type="Pfam" id="PF00497">
    <property type="entry name" value="SBP_bac_3"/>
    <property type="match status" value="1"/>
</dbReference>
<reference evidence="28 29" key="1">
    <citation type="submission" date="2016-12" db="EMBL/GenBank/DDBJ databases">
        <title>Complete genome sequence of Thauera chlorobenzoica, a Betaproteobacterium degrading haloaromatics anaerobically to CO2 and halides.</title>
        <authorList>
            <person name="Goris T."/>
            <person name="Mergelsberg M."/>
            <person name="Boll M."/>
        </authorList>
    </citation>
    <scope>NUCLEOTIDE SEQUENCE [LARGE SCALE GENOMIC DNA]</scope>
    <source>
        <strain evidence="28 29">3CB1</strain>
    </source>
</reference>
<dbReference type="PANTHER" id="PTHR45339">
    <property type="entry name" value="HYBRID SIGNAL TRANSDUCTION HISTIDINE KINASE J"/>
    <property type="match status" value="1"/>
</dbReference>
<dbReference type="Gene3D" id="3.30.450.20">
    <property type="entry name" value="PAS domain"/>
    <property type="match status" value="3"/>
</dbReference>
<dbReference type="CDD" id="cd00130">
    <property type="entry name" value="PAS"/>
    <property type="match status" value="3"/>
</dbReference>
<dbReference type="InterPro" id="IPR005467">
    <property type="entry name" value="His_kinase_dom"/>
</dbReference>
<dbReference type="InterPro" id="IPR011006">
    <property type="entry name" value="CheY-like_superfamily"/>
</dbReference>
<evidence type="ECO:0000256" key="10">
    <source>
        <dbReference type="ARBA" id="ARBA00022840"/>
    </source>
</evidence>
<keyword evidence="10" id="KW-0067">ATP-binding</keyword>
<dbReference type="PROSITE" id="PS50112">
    <property type="entry name" value="PAS"/>
    <property type="match status" value="1"/>
</dbReference>
<evidence type="ECO:0000256" key="12">
    <source>
        <dbReference type="ARBA" id="ARBA00023012"/>
    </source>
</evidence>
<comment type="function">
    <text evidence="14">Member of the two-component regulatory system BvgS/BvgA. Phosphorylates BvgA via a four-step phosphorelay in response to environmental signals.</text>
</comment>
<feature type="domain" description="PAS" evidence="25">
    <location>
        <begin position="287"/>
        <end position="357"/>
    </location>
</feature>
<dbReference type="Pfam" id="PF08447">
    <property type="entry name" value="PAS_3"/>
    <property type="match status" value="1"/>
</dbReference>
<keyword evidence="20" id="KW-0175">Coiled coil</keyword>
<dbReference type="InterPro" id="IPR036097">
    <property type="entry name" value="HisK_dim/P_sf"/>
</dbReference>
<keyword evidence="6" id="KW-0808">Transferase</keyword>
<feature type="transmembrane region" description="Helical" evidence="21">
    <location>
        <begin position="248"/>
        <end position="270"/>
    </location>
</feature>
<evidence type="ECO:0000259" key="24">
    <source>
        <dbReference type="PROSITE" id="PS50110"/>
    </source>
</evidence>
<feature type="modified residue" description="Phosphohistidine" evidence="18">
    <location>
        <position position="1296"/>
    </location>
</feature>
<keyword evidence="4" id="KW-1003">Cell membrane</keyword>
<evidence type="ECO:0000259" key="27">
    <source>
        <dbReference type="PROSITE" id="PS50894"/>
    </source>
</evidence>
<dbReference type="PROSITE" id="PS50113">
    <property type="entry name" value="PAC"/>
    <property type="match status" value="3"/>
</dbReference>
<gene>
    <name evidence="28" type="ORF">Tchl_2473</name>
</gene>
<organism evidence="28 29">
    <name type="scientific">Thauera chlorobenzoica</name>
    <dbReference type="NCBI Taxonomy" id="96773"/>
    <lineage>
        <taxon>Bacteria</taxon>
        <taxon>Pseudomonadati</taxon>
        <taxon>Pseudomonadota</taxon>
        <taxon>Betaproteobacteria</taxon>
        <taxon>Rhodocyclales</taxon>
        <taxon>Zoogloeaceae</taxon>
        <taxon>Thauera</taxon>
    </lineage>
</organism>
<evidence type="ECO:0000256" key="7">
    <source>
        <dbReference type="ARBA" id="ARBA00022692"/>
    </source>
</evidence>
<comment type="subcellular location">
    <subcellularLocation>
        <location evidence="2">Cell membrane</location>
        <topology evidence="2">Multi-pass membrane protein</topology>
    </subcellularLocation>
</comment>
<dbReference type="SMART" id="SM00388">
    <property type="entry name" value="HisKA"/>
    <property type="match status" value="1"/>
</dbReference>
<evidence type="ECO:0000256" key="2">
    <source>
        <dbReference type="ARBA" id="ARBA00004651"/>
    </source>
</evidence>
<evidence type="ECO:0000256" key="14">
    <source>
        <dbReference type="ARBA" id="ARBA00058004"/>
    </source>
</evidence>
<dbReference type="SUPFAM" id="SSF55874">
    <property type="entry name" value="ATPase domain of HSP90 chaperone/DNA topoisomerase II/histidine kinase"/>
    <property type="match status" value="1"/>
</dbReference>
<dbReference type="CDD" id="cd17546">
    <property type="entry name" value="REC_hyHK_CKI1_RcsC-like"/>
    <property type="match status" value="1"/>
</dbReference>
<sequence>MLSTVWVILTLYAVTTVALAQPRELHVVTDDNYPPYLYKDARGRDTGYLVELWQLWAARTGIPVRLTATRWSDAQKMLLRGEADVIDMIFHTPERAPDYDFSPPYAEVPVAIYRHASIAGITEAQALRGFQIGVQAGDACVEHLSARGIGSLQRYPEYASLLDAATAGDVKLFCLDEYPAAFYLYQRGAHLDFVKAFELYRGQFRRAVRKGEHATLALVERGMAAISAQEKAALEKKWLATATDWSRWLRPLGIAAAALSGLALLLLLWVRSLRGLVLRRTRDLEHEQARLKSVIDAIPDPVWLKDAEGRFLACNPRASALFGPRAKDVTGGTDANPADPEQAARFRRHELAVLAAGHPIRTVEALHFASDGHRERAETIRTPICDAHGKAVGVLGIARDMTAYLQAQDALEASLARLTEAERIARLGHWEFDTTTRTLCFSDQVEAIYQLDPNSRTPPLKTIQERIHADDRERVREHFAQSLRTAAALAVDYRIVLPDGGLRHVQVHAEVHRSDGAGARMIGTVQDITEQKKQADELERYRRQLQELVAERTAQLQATTTELEKLIEEQAALFDSAPVGIVLMCERRILRCNRYLETLLGYAPGTLTGLPTRVWYPDDATYERESAPADAAMSRGERHCREQQLRRRDGSLFWARLTGQLLDRDAPEKGVLGIIEDIEQEHAAAEALREGKAMAESATRLKSEFLANMSHEIRTPMNAILGMTHLALRTELSPRQHDYLSRIQSAGRHLLEIINGILDLSKIEAGKLELEHTEFAIDDLLDKLASVIAEKAAAKGLELVFETTPDVPLWLVGDPLRLGQVLINFANNAVKFTEQGEIEVRVGVRERTGPRLQLHFSVRDTGIGMSPEQQARLFRPFEQGDASITRRYGGTGLGLSIAQRLAQRMGGEVGVDSRVGEGSTFWFTAWVDEAERPPRALLPGTELRGRRVLVVDDNHTARQVLARMLEQLHFRVDCAADGAAAVHAVRQADADAAPFLLVCLDQRMPGMDGLETARTIRAQRLQQAPYLMMVTGFGNEIDEQTAREAGITAIVTKPLTPSDLFDAMIRLLHRSRPGTAARVEHADPSEARLTRFDGTRLLLVEDNEINREVASNLLEDAGFAVTSAVDGHQAVALLQAGADFDVILMDMQMPVMDGLQATRAIRTLPGFATLPIIAMTANALTEDRQRCFEAGMNDFVTKPIDPDQLWTALLRWLPGRRSAANAPPSAKASPPLPAAGLLDHPVAGLDPALGLERCLGQAGLYRELLEQFIRQQRGSAEQLRRALEDGDHHSVRHLAHTLKGVAANLGAVGLEQRAAALEQSLREGRDPAAPAPLRLQVEALGSTLESLLHDLAAALPPTGHGARITVATNSVRAPCEAAFAGTAADLAPLHRLLASGSPAARQWVVDHAETLRAALGAEHAALSQATRDFDYDTALALLHPHLPAQADHAGDAR</sequence>
<evidence type="ECO:0000256" key="8">
    <source>
        <dbReference type="ARBA" id="ARBA00022741"/>
    </source>
</evidence>
<dbReference type="PROSITE" id="PS50110">
    <property type="entry name" value="RESPONSE_REGULATORY"/>
    <property type="match status" value="2"/>
</dbReference>
<dbReference type="Proteomes" id="UP000185739">
    <property type="component" value="Chromosome"/>
</dbReference>
<feature type="domain" description="Response regulatory" evidence="24">
    <location>
        <begin position="1096"/>
        <end position="1213"/>
    </location>
</feature>
<dbReference type="CDD" id="cd13706">
    <property type="entry name" value="PBP2_HisK_like_1"/>
    <property type="match status" value="1"/>
</dbReference>
<dbReference type="EC" id="2.7.13.3" evidence="3"/>
<feature type="domain" description="PAC" evidence="26">
    <location>
        <begin position="361"/>
        <end position="413"/>
    </location>
</feature>
<dbReference type="SMART" id="SM00073">
    <property type="entry name" value="HPT"/>
    <property type="match status" value="1"/>
</dbReference>
<dbReference type="SMART" id="SM00091">
    <property type="entry name" value="PAS"/>
    <property type="match status" value="3"/>
</dbReference>
<evidence type="ECO:0000259" key="26">
    <source>
        <dbReference type="PROSITE" id="PS50113"/>
    </source>
</evidence>
<dbReference type="Gene3D" id="1.10.287.130">
    <property type="match status" value="1"/>
</dbReference>
<dbReference type="InterPro" id="IPR013656">
    <property type="entry name" value="PAS_4"/>
</dbReference>
<evidence type="ECO:0000256" key="17">
    <source>
        <dbReference type="ARBA" id="ARBA00070152"/>
    </source>
</evidence>
<dbReference type="Gene3D" id="1.20.120.160">
    <property type="entry name" value="HPT domain"/>
    <property type="match status" value="1"/>
</dbReference>
<dbReference type="InterPro" id="IPR001789">
    <property type="entry name" value="Sig_transdc_resp-reg_receiver"/>
</dbReference>
<dbReference type="SUPFAM" id="SSF47384">
    <property type="entry name" value="Homodimeric domain of signal transducing histidine kinase"/>
    <property type="match status" value="1"/>
</dbReference>
<dbReference type="Pfam" id="PF01627">
    <property type="entry name" value="Hpt"/>
    <property type="match status" value="1"/>
</dbReference>
<dbReference type="InterPro" id="IPR008207">
    <property type="entry name" value="Sig_transdc_His_kin_Hpt_dom"/>
</dbReference>
<evidence type="ECO:0000259" key="23">
    <source>
        <dbReference type="PROSITE" id="PS50109"/>
    </source>
</evidence>
<feature type="coiled-coil region" evidence="20">
    <location>
        <begin position="528"/>
        <end position="569"/>
    </location>
</feature>
<dbReference type="InterPro" id="IPR001638">
    <property type="entry name" value="Solute-binding_3/MltF_N"/>
</dbReference>
<dbReference type="InterPro" id="IPR013655">
    <property type="entry name" value="PAS_fold_3"/>
</dbReference>
<dbReference type="Gene3D" id="3.40.50.2300">
    <property type="match status" value="2"/>
</dbReference>
<dbReference type="NCBIfam" id="TIGR00229">
    <property type="entry name" value="sensory_box"/>
    <property type="match status" value="3"/>
</dbReference>
<keyword evidence="12" id="KW-0902">Two-component regulatory system</keyword>
<dbReference type="STRING" id="96773.Tchl_2473"/>
<dbReference type="GO" id="GO:0005524">
    <property type="term" value="F:ATP binding"/>
    <property type="evidence" value="ECO:0007669"/>
    <property type="project" value="UniProtKB-KW"/>
</dbReference>
<keyword evidence="9" id="KW-0418">Kinase</keyword>
<dbReference type="SMART" id="SM00448">
    <property type="entry name" value="REC"/>
    <property type="match status" value="2"/>
</dbReference>
<feature type="domain" description="Histidine kinase" evidence="23">
    <location>
        <begin position="708"/>
        <end position="929"/>
    </location>
</feature>
<evidence type="ECO:0000313" key="29">
    <source>
        <dbReference type="Proteomes" id="UP000185739"/>
    </source>
</evidence>
<evidence type="ECO:0000256" key="9">
    <source>
        <dbReference type="ARBA" id="ARBA00022777"/>
    </source>
</evidence>
<evidence type="ECO:0000256" key="3">
    <source>
        <dbReference type="ARBA" id="ARBA00012438"/>
    </source>
</evidence>
<dbReference type="Gene3D" id="2.10.70.100">
    <property type="match status" value="1"/>
</dbReference>
<evidence type="ECO:0000256" key="21">
    <source>
        <dbReference type="SAM" id="Phobius"/>
    </source>
</evidence>
<evidence type="ECO:0000256" key="18">
    <source>
        <dbReference type="PROSITE-ProRule" id="PRU00110"/>
    </source>
</evidence>
<dbReference type="EMBL" id="CP018839">
    <property type="protein sequence ID" value="APR05303.1"/>
    <property type="molecule type" value="Genomic_DNA"/>
</dbReference>
<keyword evidence="29" id="KW-1185">Reference proteome</keyword>
<feature type="domain" description="PAC" evidence="26">
    <location>
        <begin position="489"/>
        <end position="540"/>
    </location>
</feature>